<dbReference type="RefSeq" id="WP_185801280.1">
    <property type="nucleotide sequence ID" value="NZ_JACJVJ010000002.1"/>
</dbReference>
<proteinExistence type="predicted"/>
<evidence type="ECO:0008006" key="4">
    <source>
        <dbReference type="Google" id="ProtNLM"/>
    </source>
</evidence>
<dbReference type="AlphaFoldDB" id="A0A842I2E2"/>
<dbReference type="EMBL" id="JACJVJ010000002">
    <property type="protein sequence ID" value="MBC2777984.1"/>
    <property type="molecule type" value="Genomic_DNA"/>
</dbReference>
<keyword evidence="3" id="KW-1185">Reference proteome</keyword>
<accession>A0A842I2E2</accession>
<name>A0A842I2E2_9SPHN</name>
<feature type="region of interest" description="Disordered" evidence="1">
    <location>
        <begin position="51"/>
        <end position="75"/>
    </location>
</feature>
<organism evidence="2 3">
    <name type="scientific">Parasphingopyxis marina</name>
    <dbReference type="NCBI Taxonomy" id="2761622"/>
    <lineage>
        <taxon>Bacteria</taxon>
        <taxon>Pseudomonadati</taxon>
        <taxon>Pseudomonadota</taxon>
        <taxon>Alphaproteobacteria</taxon>
        <taxon>Sphingomonadales</taxon>
        <taxon>Sphingomonadaceae</taxon>
        <taxon>Parasphingopyxis</taxon>
    </lineage>
</organism>
<gene>
    <name evidence="2" type="ORF">H6P80_10175</name>
</gene>
<reference evidence="2 3" key="1">
    <citation type="submission" date="2020-08" db="EMBL/GenBank/DDBJ databases">
        <title>Draft genome sequence of Parasphingopyxis sp. GrpM-11.</title>
        <authorList>
            <person name="Oh J."/>
            <person name="Roh D.-H."/>
        </authorList>
    </citation>
    <scope>NUCLEOTIDE SEQUENCE [LARGE SCALE GENOMIC DNA]</scope>
    <source>
        <strain evidence="2 3">GrpM-11</strain>
    </source>
</reference>
<evidence type="ECO:0000256" key="1">
    <source>
        <dbReference type="SAM" id="MobiDB-lite"/>
    </source>
</evidence>
<evidence type="ECO:0000313" key="2">
    <source>
        <dbReference type="EMBL" id="MBC2777984.1"/>
    </source>
</evidence>
<evidence type="ECO:0000313" key="3">
    <source>
        <dbReference type="Proteomes" id="UP000564378"/>
    </source>
</evidence>
<dbReference type="Proteomes" id="UP000564378">
    <property type="component" value="Unassembled WGS sequence"/>
</dbReference>
<protein>
    <recommendedName>
        <fullName evidence="4">Bacteriocin</fullName>
    </recommendedName>
</protein>
<sequence length="75" mass="7859">MTKKSTETLSTEELDQVAGGADGSVKFIRDSINPSVDAAVPFHRVINNTVYGGGTDKGQDGDDLLIVNNGDGSDF</sequence>
<comment type="caution">
    <text evidence="2">The sequence shown here is derived from an EMBL/GenBank/DDBJ whole genome shotgun (WGS) entry which is preliminary data.</text>
</comment>